<comment type="caution">
    <text evidence="1">The sequence shown here is derived from an EMBL/GenBank/DDBJ whole genome shotgun (WGS) entry which is preliminary data.</text>
</comment>
<reference evidence="1 2" key="1">
    <citation type="submission" date="2024-01" db="EMBL/GenBank/DDBJ databases">
        <title>A draft genome for a cacao thread blight-causing isolate of Paramarasmius palmivorus.</title>
        <authorList>
            <person name="Baruah I.K."/>
            <person name="Bukari Y."/>
            <person name="Amoako-Attah I."/>
            <person name="Meinhardt L.W."/>
            <person name="Bailey B.A."/>
            <person name="Cohen S.P."/>
        </authorList>
    </citation>
    <scope>NUCLEOTIDE SEQUENCE [LARGE SCALE GENOMIC DNA]</scope>
    <source>
        <strain evidence="1 2">GH-12</strain>
    </source>
</reference>
<evidence type="ECO:0008006" key="3">
    <source>
        <dbReference type="Google" id="ProtNLM"/>
    </source>
</evidence>
<proteinExistence type="predicted"/>
<evidence type="ECO:0000313" key="1">
    <source>
        <dbReference type="EMBL" id="KAK7029019.1"/>
    </source>
</evidence>
<gene>
    <name evidence="1" type="ORF">VNI00_014729</name>
</gene>
<dbReference type="EMBL" id="JAYKXP010000085">
    <property type="protein sequence ID" value="KAK7029019.1"/>
    <property type="molecule type" value="Genomic_DNA"/>
</dbReference>
<keyword evidence="2" id="KW-1185">Reference proteome</keyword>
<sequence length="374" mass="43694">MDHADVHLFVLAFPNKQRLCDELVVDILEQHIEAVGVQGNVGLLLLNRAISQRLYLAFYRSVKLWKFRQLMCLYRTLRLRPHRAPFVKVLWISIGNGGEMESFAFHFYTLDYPHKCAPFQEQWIDSRDATFVRGLLEITAPFVERLTIQGNLLNPRILSTIFQSLQFSNATHLELSMPMDPTWALAVPRLTHLRLAIRLRSEEPTEWARNCTLYPSLSHVYLSLHGDIIEAFEFIRHFKTPATVQALAIELNMGQQVAAECRDLWMYDVHPKIVFMVDERWVQIAARGLEQGAWERLKQRFCLLPENERLVEQLTDLMLVKSGRRSDIWKDIDDKVRQNWSKFDEEFEGLDSKEEFLAKATNFVSISSSFSYYI</sequence>
<dbReference type="Proteomes" id="UP001383192">
    <property type="component" value="Unassembled WGS sequence"/>
</dbReference>
<evidence type="ECO:0000313" key="2">
    <source>
        <dbReference type="Proteomes" id="UP001383192"/>
    </source>
</evidence>
<name>A0AAW0BU27_9AGAR</name>
<protein>
    <recommendedName>
        <fullName evidence="3">F-box domain-containing protein</fullName>
    </recommendedName>
</protein>
<dbReference type="AlphaFoldDB" id="A0AAW0BU27"/>
<accession>A0AAW0BU27</accession>
<organism evidence="1 2">
    <name type="scientific">Paramarasmius palmivorus</name>
    <dbReference type="NCBI Taxonomy" id="297713"/>
    <lineage>
        <taxon>Eukaryota</taxon>
        <taxon>Fungi</taxon>
        <taxon>Dikarya</taxon>
        <taxon>Basidiomycota</taxon>
        <taxon>Agaricomycotina</taxon>
        <taxon>Agaricomycetes</taxon>
        <taxon>Agaricomycetidae</taxon>
        <taxon>Agaricales</taxon>
        <taxon>Marasmiineae</taxon>
        <taxon>Marasmiaceae</taxon>
        <taxon>Paramarasmius</taxon>
    </lineage>
</organism>